<dbReference type="EMBL" id="JAWDGP010003536">
    <property type="protein sequence ID" value="KAK3773491.1"/>
    <property type="molecule type" value="Genomic_DNA"/>
</dbReference>
<proteinExistence type="predicted"/>
<evidence type="ECO:0000313" key="1">
    <source>
        <dbReference type="EMBL" id="KAK3773491.1"/>
    </source>
</evidence>
<gene>
    <name evidence="1" type="ORF">RRG08_007978</name>
</gene>
<evidence type="ECO:0000313" key="2">
    <source>
        <dbReference type="Proteomes" id="UP001283361"/>
    </source>
</evidence>
<protein>
    <submittedName>
        <fullName evidence="1">Uncharacterized protein</fullName>
    </submittedName>
</protein>
<sequence>MYDMLLTNHIAINVAYRDGFQLVKFLTVSIKKDSGNGPSCAQKTIVHHRGPHSVQRAARSASPGVCQYLSALAAINLVCVSRCRACHDEAIGRALEGSMLRACLF</sequence>
<name>A0AAE1DK11_9GAST</name>
<organism evidence="1 2">
    <name type="scientific">Elysia crispata</name>
    <name type="common">lettuce slug</name>
    <dbReference type="NCBI Taxonomy" id="231223"/>
    <lineage>
        <taxon>Eukaryota</taxon>
        <taxon>Metazoa</taxon>
        <taxon>Spiralia</taxon>
        <taxon>Lophotrochozoa</taxon>
        <taxon>Mollusca</taxon>
        <taxon>Gastropoda</taxon>
        <taxon>Heterobranchia</taxon>
        <taxon>Euthyneura</taxon>
        <taxon>Panpulmonata</taxon>
        <taxon>Sacoglossa</taxon>
        <taxon>Placobranchoidea</taxon>
        <taxon>Plakobranchidae</taxon>
        <taxon>Elysia</taxon>
    </lineage>
</organism>
<accession>A0AAE1DK11</accession>
<reference evidence="1" key="1">
    <citation type="journal article" date="2023" name="G3 (Bethesda)">
        <title>A reference genome for the long-term kleptoplast-retaining sea slug Elysia crispata morphotype clarki.</title>
        <authorList>
            <person name="Eastman K.E."/>
            <person name="Pendleton A.L."/>
            <person name="Shaikh M.A."/>
            <person name="Suttiyut T."/>
            <person name="Ogas R."/>
            <person name="Tomko P."/>
            <person name="Gavelis G."/>
            <person name="Widhalm J.R."/>
            <person name="Wisecaver J.H."/>
        </authorList>
    </citation>
    <scope>NUCLEOTIDE SEQUENCE</scope>
    <source>
        <strain evidence="1">ECLA1</strain>
    </source>
</reference>
<dbReference type="Proteomes" id="UP001283361">
    <property type="component" value="Unassembled WGS sequence"/>
</dbReference>
<keyword evidence="2" id="KW-1185">Reference proteome</keyword>
<comment type="caution">
    <text evidence="1">The sequence shown here is derived from an EMBL/GenBank/DDBJ whole genome shotgun (WGS) entry which is preliminary data.</text>
</comment>
<dbReference type="AlphaFoldDB" id="A0AAE1DK11"/>